<protein>
    <recommendedName>
        <fullName evidence="7">Shikimate kinase</fullName>
        <shortName evidence="7">SK</shortName>
        <ecNumber evidence="7">2.7.1.71</ecNumber>
    </recommendedName>
</protein>
<organism evidence="8 9">
    <name type="scientific">Flavobacterium swingsii</name>
    <dbReference type="NCBI Taxonomy" id="498292"/>
    <lineage>
        <taxon>Bacteria</taxon>
        <taxon>Pseudomonadati</taxon>
        <taxon>Bacteroidota</taxon>
        <taxon>Flavobacteriia</taxon>
        <taxon>Flavobacteriales</taxon>
        <taxon>Flavobacteriaceae</taxon>
        <taxon>Flavobacterium</taxon>
    </lineage>
</organism>
<keyword evidence="3 7" id="KW-0547">Nucleotide-binding</keyword>
<comment type="function">
    <text evidence="7">Catalyzes the specific phosphorylation of the 3-hydroxyl group of shikimic acid using ATP as a cosubstrate.</text>
</comment>
<comment type="subunit">
    <text evidence="7">Monomer.</text>
</comment>
<gene>
    <name evidence="7" type="primary">aroK</name>
    <name evidence="8" type="ORF">SAMN05660845_0278</name>
</gene>
<dbReference type="InterPro" id="IPR000623">
    <property type="entry name" value="Shikimate_kinase/TSH1"/>
</dbReference>
<evidence type="ECO:0000313" key="9">
    <source>
        <dbReference type="Proteomes" id="UP000199604"/>
    </source>
</evidence>
<dbReference type="Proteomes" id="UP000199604">
    <property type="component" value="Unassembled WGS sequence"/>
</dbReference>
<dbReference type="RefSeq" id="WP_091473145.1">
    <property type="nucleotide sequence ID" value="NZ_FOJT01000001.1"/>
</dbReference>
<comment type="subcellular location">
    <subcellularLocation>
        <location evidence="7">Cytoplasm</location>
    </subcellularLocation>
</comment>
<comment type="similarity">
    <text evidence="7">Belongs to the shikimate kinase family.</text>
</comment>
<reference evidence="9" key="1">
    <citation type="submission" date="2016-10" db="EMBL/GenBank/DDBJ databases">
        <authorList>
            <person name="Varghese N."/>
            <person name="Submissions S."/>
        </authorList>
    </citation>
    <scope>NUCLEOTIDE SEQUENCE [LARGE SCALE GENOMIC DNA]</scope>
    <source>
        <strain evidence="9">DSM 21789</strain>
    </source>
</reference>
<keyword evidence="9" id="KW-1185">Reference proteome</keyword>
<dbReference type="UniPathway" id="UPA00053">
    <property type="reaction ID" value="UER00088"/>
</dbReference>
<proteinExistence type="inferred from homology"/>
<dbReference type="AlphaFoldDB" id="A0A1I0VA26"/>
<feature type="binding site" evidence="7">
    <location>
        <position position="80"/>
    </location>
    <ligand>
        <name>substrate</name>
    </ligand>
</feature>
<dbReference type="GO" id="GO:0005829">
    <property type="term" value="C:cytosol"/>
    <property type="evidence" value="ECO:0007669"/>
    <property type="project" value="TreeGrafter"/>
</dbReference>
<comment type="pathway">
    <text evidence="7">Metabolic intermediate biosynthesis; chorismate biosynthesis; chorismate from D-erythrose 4-phosphate and phosphoenolpyruvate: step 5/7.</text>
</comment>
<keyword evidence="4 7" id="KW-0418">Kinase</keyword>
<comment type="catalytic activity">
    <reaction evidence="7">
        <text>shikimate + ATP = 3-phosphoshikimate + ADP + H(+)</text>
        <dbReference type="Rhea" id="RHEA:13121"/>
        <dbReference type="ChEBI" id="CHEBI:15378"/>
        <dbReference type="ChEBI" id="CHEBI:30616"/>
        <dbReference type="ChEBI" id="CHEBI:36208"/>
        <dbReference type="ChEBI" id="CHEBI:145989"/>
        <dbReference type="ChEBI" id="CHEBI:456216"/>
        <dbReference type="EC" id="2.7.1.71"/>
    </reaction>
</comment>
<comment type="cofactor">
    <cofactor evidence="7">
        <name>Mg(2+)</name>
        <dbReference type="ChEBI" id="CHEBI:18420"/>
    </cofactor>
    <text evidence="7">Binds 1 Mg(2+) ion per subunit.</text>
</comment>
<dbReference type="GO" id="GO:0009073">
    <property type="term" value="P:aromatic amino acid family biosynthetic process"/>
    <property type="evidence" value="ECO:0007669"/>
    <property type="project" value="UniProtKB-KW"/>
</dbReference>
<keyword evidence="7" id="KW-0460">Magnesium</keyword>
<keyword evidence="2 7" id="KW-0808">Transferase</keyword>
<dbReference type="Gene3D" id="3.40.50.300">
    <property type="entry name" value="P-loop containing nucleotide triphosphate hydrolases"/>
    <property type="match status" value="1"/>
</dbReference>
<dbReference type="InterPro" id="IPR027417">
    <property type="entry name" value="P-loop_NTPase"/>
</dbReference>
<dbReference type="InterPro" id="IPR031322">
    <property type="entry name" value="Shikimate/glucono_kinase"/>
</dbReference>
<dbReference type="PANTHER" id="PTHR21087">
    <property type="entry name" value="SHIKIMATE KINASE"/>
    <property type="match status" value="1"/>
</dbReference>
<evidence type="ECO:0000313" key="8">
    <source>
        <dbReference type="EMBL" id="SFA73249.1"/>
    </source>
</evidence>
<dbReference type="PANTHER" id="PTHR21087:SF16">
    <property type="entry name" value="SHIKIMATE KINASE 1, CHLOROPLASTIC"/>
    <property type="match status" value="1"/>
</dbReference>
<dbReference type="GO" id="GO:0004765">
    <property type="term" value="F:shikimate kinase activity"/>
    <property type="evidence" value="ECO:0007669"/>
    <property type="project" value="UniProtKB-UniRule"/>
</dbReference>
<feature type="binding site" evidence="7">
    <location>
        <position position="120"/>
    </location>
    <ligand>
        <name>ATP</name>
        <dbReference type="ChEBI" id="CHEBI:30616"/>
    </ligand>
</feature>
<comment type="caution">
    <text evidence="7">Lacks conserved residue(s) required for the propagation of feature annotation.</text>
</comment>
<dbReference type="SUPFAM" id="SSF52540">
    <property type="entry name" value="P-loop containing nucleoside triphosphate hydrolases"/>
    <property type="match status" value="1"/>
</dbReference>
<dbReference type="STRING" id="498292.SAMN05660845_0278"/>
<evidence type="ECO:0000256" key="4">
    <source>
        <dbReference type="ARBA" id="ARBA00022777"/>
    </source>
</evidence>
<keyword evidence="7" id="KW-0479">Metal-binding</keyword>
<keyword evidence="7" id="KW-0963">Cytoplasm</keyword>
<keyword evidence="5 7" id="KW-0067">ATP-binding</keyword>
<dbReference type="EC" id="2.7.1.71" evidence="7"/>
<evidence type="ECO:0000256" key="6">
    <source>
        <dbReference type="ARBA" id="ARBA00023141"/>
    </source>
</evidence>
<name>A0A1I0VA26_9FLAO</name>
<dbReference type="HAMAP" id="MF_00109">
    <property type="entry name" value="Shikimate_kinase"/>
    <property type="match status" value="1"/>
</dbReference>
<dbReference type="Pfam" id="PF01202">
    <property type="entry name" value="SKI"/>
    <property type="match status" value="1"/>
</dbReference>
<feature type="binding site" evidence="7">
    <location>
        <begin position="11"/>
        <end position="16"/>
    </location>
    <ligand>
        <name>ATP</name>
        <dbReference type="ChEBI" id="CHEBI:30616"/>
    </ligand>
</feature>
<evidence type="ECO:0000256" key="3">
    <source>
        <dbReference type="ARBA" id="ARBA00022741"/>
    </source>
</evidence>
<dbReference type="OrthoDB" id="9800332at2"/>
<evidence type="ECO:0000256" key="7">
    <source>
        <dbReference type="HAMAP-Rule" id="MF_00109"/>
    </source>
</evidence>
<evidence type="ECO:0000256" key="1">
    <source>
        <dbReference type="ARBA" id="ARBA00022605"/>
    </source>
</evidence>
<keyword evidence="6 7" id="KW-0057">Aromatic amino acid biosynthesis</keyword>
<dbReference type="GO" id="GO:0005524">
    <property type="term" value="F:ATP binding"/>
    <property type="evidence" value="ECO:0007669"/>
    <property type="project" value="UniProtKB-UniRule"/>
</dbReference>
<dbReference type="GO" id="GO:0000287">
    <property type="term" value="F:magnesium ion binding"/>
    <property type="evidence" value="ECO:0007669"/>
    <property type="project" value="UniProtKB-UniRule"/>
</dbReference>
<dbReference type="CDD" id="cd00464">
    <property type="entry name" value="SK"/>
    <property type="match status" value="1"/>
</dbReference>
<dbReference type="PRINTS" id="PR01100">
    <property type="entry name" value="SHIKIMTKNASE"/>
</dbReference>
<feature type="binding site" evidence="7">
    <location>
        <position position="57"/>
    </location>
    <ligand>
        <name>substrate</name>
    </ligand>
</feature>
<dbReference type="GO" id="GO:0009423">
    <property type="term" value="P:chorismate biosynthetic process"/>
    <property type="evidence" value="ECO:0007669"/>
    <property type="project" value="UniProtKB-UniRule"/>
</dbReference>
<dbReference type="EMBL" id="FOJT01000001">
    <property type="protein sequence ID" value="SFA73249.1"/>
    <property type="molecule type" value="Genomic_DNA"/>
</dbReference>
<dbReference type="GO" id="GO:0008652">
    <property type="term" value="P:amino acid biosynthetic process"/>
    <property type="evidence" value="ECO:0007669"/>
    <property type="project" value="UniProtKB-KW"/>
</dbReference>
<feature type="binding site" evidence="7">
    <location>
        <position position="33"/>
    </location>
    <ligand>
        <name>substrate</name>
    </ligand>
</feature>
<keyword evidence="1 7" id="KW-0028">Amino-acid biosynthesis</keyword>
<feature type="binding site" evidence="7">
    <location>
        <position position="142"/>
    </location>
    <ligand>
        <name>substrate</name>
    </ligand>
</feature>
<feature type="binding site" evidence="7">
    <location>
        <position position="15"/>
    </location>
    <ligand>
        <name>Mg(2+)</name>
        <dbReference type="ChEBI" id="CHEBI:18420"/>
    </ligand>
</feature>
<evidence type="ECO:0000256" key="2">
    <source>
        <dbReference type="ARBA" id="ARBA00022679"/>
    </source>
</evidence>
<sequence length="173" mass="20061">MKKIVLVGYMASGKTEIGKLLSKKLDLPFFDIDHLIENEVSKTVNEIFDEKGEIFFRKKEHEVFANKINSDETFVLSLGGGTPCYANNHLFLQKEDVISIYLNVKIPSLIERLKINKANRPLIKDLSDDELTEFVSKHLFDRSFYYNQCKHTIFIDDTKSPFDVIEEIQKILL</sequence>
<accession>A0A1I0VA26</accession>
<evidence type="ECO:0000256" key="5">
    <source>
        <dbReference type="ARBA" id="ARBA00022840"/>
    </source>
</evidence>